<dbReference type="PROSITE" id="PS51318">
    <property type="entry name" value="TAT"/>
    <property type="match status" value="1"/>
</dbReference>
<reference evidence="9" key="1">
    <citation type="journal article" date="2019" name="Int. J. Syst. Evol. Microbiol.">
        <title>The Global Catalogue of Microorganisms (GCM) 10K type strain sequencing project: providing services to taxonomists for standard genome sequencing and annotation.</title>
        <authorList>
            <consortium name="The Broad Institute Genomics Platform"/>
            <consortium name="The Broad Institute Genome Sequencing Center for Infectious Disease"/>
            <person name="Wu L."/>
            <person name="Ma J."/>
        </authorList>
    </citation>
    <scope>NUCLEOTIDE SEQUENCE [LARGE SCALE GENOMIC DNA]</scope>
    <source>
        <strain evidence="9">CCUG 62982</strain>
    </source>
</reference>
<comment type="similarity">
    <text evidence="1 6">Belongs to the class-D beta-lactamase family.</text>
</comment>
<evidence type="ECO:0000256" key="1">
    <source>
        <dbReference type="ARBA" id="ARBA00007898"/>
    </source>
</evidence>
<dbReference type="InterPro" id="IPR006311">
    <property type="entry name" value="TAT_signal"/>
</dbReference>
<dbReference type="Gene3D" id="3.40.710.10">
    <property type="entry name" value="DD-peptidase/beta-lactamase superfamily"/>
    <property type="match status" value="1"/>
</dbReference>
<dbReference type="PROSITE" id="PS00337">
    <property type="entry name" value="BETA_LACTAMASE_D"/>
    <property type="match status" value="1"/>
</dbReference>
<dbReference type="NCBIfam" id="NF000270">
    <property type="entry name" value="bla_class_D_alt"/>
    <property type="match status" value="1"/>
</dbReference>
<keyword evidence="9" id="KW-1185">Reference proteome</keyword>
<keyword evidence="5 6" id="KW-0046">Antibiotic resistance</keyword>
<evidence type="ECO:0000256" key="4">
    <source>
        <dbReference type="ARBA" id="ARBA00022801"/>
    </source>
</evidence>
<dbReference type="EC" id="3.5.2.6" evidence="2 6"/>
<evidence type="ECO:0000313" key="8">
    <source>
        <dbReference type="EMBL" id="MFD0948067.1"/>
    </source>
</evidence>
<protein>
    <recommendedName>
        <fullName evidence="2 6">Beta-lactamase</fullName>
        <ecNumber evidence="2 6">3.5.2.6</ecNumber>
    </recommendedName>
</protein>
<dbReference type="GO" id="GO:0008800">
    <property type="term" value="F:beta-lactamase activity"/>
    <property type="evidence" value="ECO:0007669"/>
    <property type="project" value="UniProtKB-EC"/>
</dbReference>
<evidence type="ECO:0000256" key="5">
    <source>
        <dbReference type="ARBA" id="ARBA00023251"/>
    </source>
</evidence>
<gene>
    <name evidence="8" type="primary">blaOXA</name>
    <name evidence="8" type="ORF">ACFQ1E_17115</name>
</gene>
<dbReference type="EMBL" id="JBHTJG010000010">
    <property type="protein sequence ID" value="MFD0948067.1"/>
    <property type="molecule type" value="Genomic_DNA"/>
</dbReference>
<dbReference type="SUPFAM" id="SSF56601">
    <property type="entry name" value="beta-lactamase/transpeptidase-like"/>
    <property type="match status" value="1"/>
</dbReference>
<comment type="caution">
    <text evidence="8">The sequence shown here is derived from an EMBL/GenBank/DDBJ whole genome shotgun (WGS) entry which is preliminary data.</text>
</comment>
<dbReference type="Proteomes" id="UP001596977">
    <property type="component" value="Unassembled WGS sequence"/>
</dbReference>
<dbReference type="Pfam" id="PF00905">
    <property type="entry name" value="Transpeptidase"/>
    <property type="match status" value="1"/>
</dbReference>
<name>A0ABW3HEX4_9SPHN</name>
<organism evidence="8 9">
    <name type="scientific">Sphingomonas canadensis</name>
    <dbReference type="NCBI Taxonomy" id="1219257"/>
    <lineage>
        <taxon>Bacteria</taxon>
        <taxon>Pseudomonadati</taxon>
        <taxon>Pseudomonadota</taxon>
        <taxon>Alphaproteobacteria</taxon>
        <taxon>Sphingomonadales</taxon>
        <taxon>Sphingomonadaceae</taxon>
        <taxon>Sphingomonas</taxon>
    </lineage>
</organism>
<keyword evidence="3" id="KW-0732">Signal</keyword>
<evidence type="ECO:0000256" key="3">
    <source>
        <dbReference type="ARBA" id="ARBA00022729"/>
    </source>
</evidence>
<dbReference type="InterPro" id="IPR001460">
    <property type="entry name" value="PCN-bd_Tpept"/>
</dbReference>
<feature type="domain" description="Penicillin-binding protein transpeptidase" evidence="7">
    <location>
        <begin position="38"/>
        <end position="259"/>
    </location>
</feature>
<evidence type="ECO:0000259" key="7">
    <source>
        <dbReference type="Pfam" id="PF00905"/>
    </source>
</evidence>
<dbReference type="InterPro" id="IPR002137">
    <property type="entry name" value="Beta-lactam_class-D_AS"/>
</dbReference>
<keyword evidence="4 6" id="KW-0378">Hydrolase</keyword>
<evidence type="ECO:0000313" key="9">
    <source>
        <dbReference type="Proteomes" id="UP001596977"/>
    </source>
</evidence>
<dbReference type="InterPro" id="IPR012338">
    <property type="entry name" value="Beta-lactam/transpept-like"/>
</dbReference>
<comment type="catalytic activity">
    <reaction evidence="6">
        <text>a beta-lactam + H2O = a substituted beta-amino acid</text>
        <dbReference type="Rhea" id="RHEA:20401"/>
        <dbReference type="ChEBI" id="CHEBI:15377"/>
        <dbReference type="ChEBI" id="CHEBI:35627"/>
        <dbReference type="ChEBI" id="CHEBI:140347"/>
        <dbReference type="EC" id="3.5.2.6"/>
    </reaction>
</comment>
<evidence type="ECO:0000256" key="2">
    <source>
        <dbReference type="ARBA" id="ARBA00012865"/>
    </source>
</evidence>
<dbReference type="RefSeq" id="WP_264945891.1">
    <property type="nucleotide sequence ID" value="NZ_JAPDRA010000010.1"/>
</dbReference>
<accession>A0ABW3HEX4</accession>
<sequence>MTLDRRTFTRTALLAAGAGIAGFPNISNASSPAPRIRATVIADAATGRILHRTGECTARFGPCSTFKIPLALMGYDAGILIDAHRPAWDYRPEIHRASRAADKQRTDPTSWEGNSVLWYSREITARLGMARFQSYIDRFGYGNRDLRGNPGKNDGLVNSWLMSSLLISPDEQLQFVRRMLAHRLVSPRAHAMTEAILPQFDGAGGWRVHGKTGSGSLKNANGVYDDKLPLGWFVGWADKATAKGGKRRVVFARLMAGTGMPDGAGGPNAREWMLREIARLAG</sequence>
<proteinExistence type="inferred from homology"/>
<evidence type="ECO:0000256" key="6">
    <source>
        <dbReference type="RuleBase" id="RU361140"/>
    </source>
</evidence>